<evidence type="ECO:0000256" key="3">
    <source>
        <dbReference type="ARBA" id="ARBA00022840"/>
    </source>
</evidence>
<sequence length="241" mass="27008">MIKVKNLSKRYDKNIVLDNLNFQVDTGCIYGIVGTNGVGKTTFLRILAGLSKPDNGEIYIDNINRVGNKSNKKISFVPDSASLYEYLSGEEYLLFFASILDVPKELRKDKVSYLIDLFNLTSAKDELIKTYSHGMKQKVSIASALLNDPDILLLDEPLTGIDLINSHIIRQHIKKFVKADKTVILTTHLLELAHSLCDKIGILHKGKIVEEFSTNKLSLDSIEKRITSVYLGENSGEMMSK</sequence>
<dbReference type="Pfam" id="PF00005">
    <property type="entry name" value="ABC_tran"/>
    <property type="match status" value="1"/>
</dbReference>
<keyword evidence="3 5" id="KW-0067">ATP-binding</keyword>
<accession>A0ABY9WCB8</accession>
<dbReference type="RefSeq" id="WP_311066809.1">
    <property type="nucleotide sequence ID" value="NZ_CP134501.1"/>
</dbReference>
<gene>
    <name evidence="5" type="ORF">RI196_02170</name>
</gene>
<dbReference type="PROSITE" id="PS00211">
    <property type="entry name" value="ABC_TRANSPORTER_1"/>
    <property type="match status" value="1"/>
</dbReference>
<proteinExistence type="predicted"/>
<dbReference type="Gene3D" id="3.40.50.300">
    <property type="entry name" value="P-loop containing nucleotide triphosphate hydrolases"/>
    <property type="match status" value="1"/>
</dbReference>
<evidence type="ECO:0000256" key="1">
    <source>
        <dbReference type="ARBA" id="ARBA00022448"/>
    </source>
</evidence>
<feature type="domain" description="ABC transporter" evidence="4">
    <location>
        <begin position="2"/>
        <end position="230"/>
    </location>
</feature>
<dbReference type="InterPro" id="IPR017871">
    <property type="entry name" value="ABC_transporter-like_CS"/>
</dbReference>
<dbReference type="CDD" id="cd03230">
    <property type="entry name" value="ABC_DR_subfamily_A"/>
    <property type="match status" value="1"/>
</dbReference>
<keyword evidence="6" id="KW-1185">Reference proteome</keyword>
<dbReference type="PROSITE" id="PS50893">
    <property type="entry name" value="ABC_TRANSPORTER_2"/>
    <property type="match status" value="1"/>
</dbReference>
<dbReference type="SUPFAM" id="SSF52540">
    <property type="entry name" value="P-loop containing nucleoside triphosphate hydrolases"/>
    <property type="match status" value="1"/>
</dbReference>
<dbReference type="InterPro" id="IPR051782">
    <property type="entry name" value="ABC_Transporter_VariousFunc"/>
</dbReference>
<evidence type="ECO:0000256" key="2">
    <source>
        <dbReference type="ARBA" id="ARBA00022741"/>
    </source>
</evidence>
<dbReference type="Proteomes" id="UP001303701">
    <property type="component" value="Chromosome"/>
</dbReference>
<dbReference type="SMART" id="SM00382">
    <property type="entry name" value="AAA"/>
    <property type="match status" value="1"/>
</dbReference>
<keyword evidence="2" id="KW-0547">Nucleotide-binding</keyword>
<dbReference type="InterPro" id="IPR003593">
    <property type="entry name" value="AAA+_ATPase"/>
</dbReference>
<dbReference type="PANTHER" id="PTHR42939:SF1">
    <property type="entry name" value="ABC TRANSPORTER ATP-BINDING PROTEIN ALBC-RELATED"/>
    <property type="match status" value="1"/>
</dbReference>
<reference evidence="5 6" key="1">
    <citation type="submission" date="2023-09" db="EMBL/GenBank/DDBJ databases">
        <title>Different Types of Thermotolerant Ring-Cleaving Dioxygenases derived from Aeribacillus composti HB-1 applied for multiple aromatic hydrocarbons removal.</title>
        <authorList>
            <person name="Cao L."/>
            <person name="Li M."/>
            <person name="Ma T."/>
        </authorList>
    </citation>
    <scope>NUCLEOTIDE SEQUENCE [LARGE SCALE GENOMIC DNA]</scope>
    <source>
        <strain evidence="5 6">HB-1</strain>
    </source>
</reference>
<dbReference type="PANTHER" id="PTHR42939">
    <property type="entry name" value="ABC TRANSPORTER ATP-BINDING PROTEIN ALBC-RELATED"/>
    <property type="match status" value="1"/>
</dbReference>
<protein>
    <submittedName>
        <fullName evidence="5">ABC transporter ATP-binding protein</fullName>
    </submittedName>
</protein>
<evidence type="ECO:0000313" key="6">
    <source>
        <dbReference type="Proteomes" id="UP001303701"/>
    </source>
</evidence>
<dbReference type="GeneID" id="301124745"/>
<evidence type="ECO:0000259" key="4">
    <source>
        <dbReference type="PROSITE" id="PS50893"/>
    </source>
</evidence>
<organism evidence="5 6">
    <name type="scientific">Aeribacillus composti</name>
    <dbReference type="NCBI Taxonomy" id="1868734"/>
    <lineage>
        <taxon>Bacteria</taxon>
        <taxon>Bacillati</taxon>
        <taxon>Bacillota</taxon>
        <taxon>Bacilli</taxon>
        <taxon>Bacillales</taxon>
        <taxon>Bacillaceae</taxon>
        <taxon>Aeribacillus</taxon>
    </lineage>
</organism>
<dbReference type="GO" id="GO:0005524">
    <property type="term" value="F:ATP binding"/>
    <property type="evidence" value="ECO:0007669"/>
    <property type="project" value="UniProtKB-KW"/>
</dbReference>
<dbReference type="EMBL" id="CP134501">
    <property type="protein sequence ID" value="WNF33525.1"/>
    <property type="molecule type" value="Genomic_DNA"/>
</dbReference>
<dbReference type="InterPro" id="IPR003439">
    <property type="entry name" value="ABC_transporter-like_ATP-bd"/>
</dbReference>
<keyword evidence="1" id="KW-0813">Transport</keyword>
<dbReference type="InterPro" id="IPR027417">
    <property type="entry name" value="P-loop_NTPase"/>
</dbReference>
<evidence type="ECO:0000313" key="5">
    <source>
        <dbReference type="EMBL" id="WNF33525.1"/>
    </source>
</evidence>
<name>A0ABY9WCB8_9BACI</name>